<dbReference type="AlphaFoldDB" id="A0AAN4ZFS7"/>
<reference evidence="2" key="1">
    <citation type="submission" date="2022-10" db="EMBL/GenBank/DDBJ databases">
        <title>Genome assembly of Pristionchus species.</title>
        <authorList>
            <person name="Yoshida K."/>
            <person name="Sommer R.J."/>
        </authorList>
    </citation>
    <scope>NUCLEOTIDE SEQUENCE [LARGE SCALE GENOMIC DNA]</scope>
    <source>
        <strain evidence="2">RS5460</strain>
    </source>
</reference>
<proteinExistence type="predicted"/>
<organism evidence="1 2">
    <name type="scientific">Pristionchus mayeri</name>
    <dbReference type="NCBI Taxonomy" id="1317129"/>
    <lineage>
        <taxon>Eukaryota</taxon>
        <taxon>Metazoa</taxon>
        <taxon>Ecdysozoa</taxon>
        <taxon>Nematoda</taxon>
        <taxon>Chromadorea</taxon>
        <taxon>Rhabditida</taxon>
        <taxon>Rhabditina</taxon>
        <taxon>Diplogasteromorpha</taxon>
        <taxon>Diplogasteroidea</taxon>
        <taxon>Neodiplogasteridae</taxon>
        <taxon>Pristionchus</taxon>
    </lineage>
</organism>
<evidence type="ECO:0000313" key="1">
    <source>
        <dbReference type="EMBL" id="GMR40021.1"/>
    </source>
</evidence>
<feature type="non-terminal residue" evidence="1">
    <location>
        <position position="1"/>
    </location>
</feature>
<gene>
    <name evidence="1" type="ORF">PMAYCL1PPCAC_10216</name>
</gene>
<dbReference type="Proteomes" id="UP001328107">
    <property type="component" value="Unassembled WGS sequence"/>
</dbReference>
<comment type="caution">
    <text evidence="1">The sequence shown here is derived from an EMBL/GenBank/DDBJ whole genome shotgun (WGS) entry which is preliminary data.</text>
</comment>
<name>A0AAN4ZFS7_9BILA</name>
<accession>A0AAN4ZFS7</accession>
<evidence type="ECO:0000313" key="2">
    <source>
        <dbReference type="Proteomes" id="UP001328107"/>
    </source>
</evidence>
<keyword evidence="2" id="KW-1185">Reference proteome</keyword>
<feature type="non-terminal residue" evidence="1">
    <location>
        <position position="94"/>
    </location>
</feature>
<protein>
    <submittedName>
        <fullName evidence="1">Uncharacterized protein</fullName>
    </submittedName>
</protein>
<sequence>QAEALTTPTGLRLYYQLPVDGTLHACLPLFLVYQSSKGMMFHFPIVEEAGRWRIKYGESPVVSYPSVRSLLLQHIHYAIVSPYDERELESFEVY</sequence>
<dbReference type="EMBL" id="BTRK01000003">
    <property type="protein sequence ID" value="GMR40021.1"/>
    <property type="molecule type" value="Genomic_DNA"/>
</dbReference>